<keyword evidence="2" id="KW-1277">Toxin-antitoxin system</keyword>
<evidence type="ECO:0000256" key="1">
    <source>
        <dbReference type="ARBA" id="ARBA00001946"/>
    </source>
</evidence>
<evidence type="ECO:0000256" key="5">
    <source>
        <dbReference type="ARBA" id="ARBA00022723"/>
    </source>
</evidence>
<evidence type="ECO:0000256" key="7">
    <source>
        <dbReference type="ARBA" id="ARBA00022840"/>
    </source>
</evidence>
<dbReference type="PANTHER" id="PTHR33571">
    <property type="entry name" value="SSL8005 PROTEIN"/>
    <property type="match status" value="1"/>
</dbReference>
<evidence type="ECO:0000256" key="2">
    <source>
        <dbReference type="ARBA" id="ARBA00022649"/>
    </source>
</evidence>
<evidence type="ECO:0000256" key="6">
    <source>
        <dbReference type="ARBA" id="ARBA00022741"/>
    </source>
</evidence>
<dbReference type="SUPFAM" id="SSF81301">
    <property type="entry name" value="Nucleotidyltransferase"/>
    <property type="match status" value="1"/>
</dbReference>
<dbReference type="Pfam" id="PF01909">
    <property type="entry name" value="NTP_transf_2"/>
    <property type="match status" value="1"/>
</dbReference>
<keyword evidence="5" id="KW-0479">Metal-binding</keyword>
<evidence type="ECO:0000313" key="12">
    <source>
        <dbReference type="Proteomes" id="UP000298595"/>
    </source>
</evidence>
<evidence type="ECO:0000256" key="4">
    <source>
        <dbReference type="ARBA" id="ARBA00022695"/>
    </source>
</evidence>
<dbReference type="RefSeq" id="WP_137114680.1">
    <property type="nucleotide sequence ID" value="NZ_CP032321.1"/>
</dbReference>
<dbReference type="InterPro" id="IPR043519">
    <property type="entry name" value="NT_sf"/>
</dbReference>
<reference evidence="11 12" key="1">
    <citation type="submission" date="2018-09" db="EMBL/GenBank/DDBJ databases">
        <title>Whole genome based analysis of evolution and adaptive divergence in Indian and Brazilian strains of Azospirillum brasilense.</title>
        <authorList>
            <person name="Singh C."/>
            <person name="Tripathi A.K."/>
        </authorList>
    </citation>
    <scope>NUCLEOTIDE SEQUENCE [LARGE SCALE GENOMIC DNA]</scope>
    <source>
        <strain evidence="11 12">MTCC4035</strain>
    </source>
</reference>
<keyword evidence="4" id="KW-0548">Nucleotidyltransferase</keyword>
<organism evidence="11 12">
    <name type="scientific">Azospirillum argentinense</name>
    <dbReference type="NCBI Taxonomy" id="2970906"/>
    <lineage>
        <taxon>Bacteria</taxon>
        <taxon>Pseudomonadati</taxon>
        <taxon>Pseudomonadota</taxon>
        <taxon>Alphaproteobacteria</taxon>
        <taxon>Rhodospirillales</taxon>
        <taxon>Azospirillaceae</taxon>
        <taxon>Azospirillum</taxon>
    </lineage>
</organism>
<accession>A0A4D8PGW4</accession>
<dbReference type="GO" id="GO:0046872">
    <property type="term" value="F:metal ion binding"/>
    <property type="evidence" value="ECO:0007669"/>
    <property type="project" value="UniProtKB-KW"/>
</dbReference>
<evidence type="ECO:0000256" key="8">
    <source>
        <dbReference type="ARBA" id="ARBA00022842"/>
    </source>
</evidence>
<keyword evidence="3 11" id="KW-0808">Transferase</keyword>
<dbReference type="Proteomes" id="UP000298595">
    <property type="component" value="Chromosome"/>
</dbReference>
<dbReference type="GO" id="GO:0005524">
    <property type="term" value="F:ATP binding"/>
    <property type="evidence" value="ECO:0007669"/>
    <property type="project" value="UniProtKB-KW"/>
</dbReference>
<evidence type="ECO:0000256" key="3">
    <source>
        <dbReference type="ARBA" id="ARBA00022679"/>
    </source>
</evidence>
<sequence length="105" mass="11738">MTMRNRPPSVEEVVRILRSHSADLRRRGVLHAAVFGSVARGEARSDSDIDIVIDLDPGRPMGLFEYTRVTLDIGDLFDRPTDVVVRKNLKPALRDSVAEEAVHAF</sequence>
<dbReference type="Gene3D" id="3.30.460.10">
    <property type="entry name" value="Beta Polymerase, domain 2"/>
    <property type="match status" value="1"/>
</dbReference>
<dbReference type="EMBL" id="CP032321">
    <property type="protein sequence ID" value="QCN94495.1"/>
    <property type="molecule type" value="Genomic_DNA"/>
</dbReference>
<dbReference type="PANTHER" id="PTHR33571:SF12">
    <property type="entry name" value="BSL3053 PROTEIN"/>
    <property type="match status" value="1"/>
</dbReference>
<dbReference type="KEGG" id="aare:D3093_04040"/>
<evidence type="ECO:0000313" key="11">
    <source>
        <dbReference type="EMBL" id="QCN94495.1"/>
    </source>
</evidence>
<protein>
    <submittedName>
        <fullName evidence="11">Nucleotidyltransferase</fullName>
    </submittedName>
</protein>
<gene>
    <name evidence="11" type="ORF">D3093_04040</name>
</gene>
<name>A0A4D8PGW4_9PROT</name>
<dbReference type="GO" id="GO:0016779">
    <property type="term" value="F:nucleotidyltransferase activity"/>
    <property type="evidence" value="ECO:0007669"/>
    <property type="project" value="UniProtKB-KW"/>
</dbReference>
<dbReference type="InterPro" id="IPR002934">
    <property type="entry name" value="Polymerase_NTP_transf_dom"/>
</dbReference>
<feature type="domain" description="Polymerase nucleotidyl transferase" evidence="10">
    <location>
        <begin position="21"/>
        <end position="101"/>
    </location>
</feature>
<dbReference type="AlphaFoldDB" id="A0A4D8PGW4"/>
<proteinExistence type="inferred from homology"/>
<keyword evidence="7" id="KW-0067">ATP-binding</keyword>
<comment type="cofactor">
    <cofactor evidence="1">
        <name>Mg(2+)</name>
        <dbReference type="ChEBI" id="CHEBI:18420"/>
    </cofactor>
</comment>
<dbReference type="InterPro" id="IPR052038">
    <property type="entry name" value="Type-VII_TA_antitoxin"/>
</dbReference>
<keyword evidence="6" id="KW-0547">Nucleotide-binding</keyword>
<comment type="similarity">
    <text evidence="9">Belongs to the MntA antitoxin family.</text>
</comment>
<keyword evidence="8" id="KW-0460">Magnesium</keyword>
<dbReference type="CDD" id="cd05403">
    <property type="entry name" value="NT_KNTase_like"/>
    <property type="match status" value="1"/>
</dbReference>
<evidence type="ECO:0000256" key="9">
    <source>
        <dbReference type="ARBA" id="ARBA00038276"/>
    </source>
</evidence>
<evidence type="ECO:0000259" key="10">
    <source>
        <dbReference type="Pfam" id="PF01909"/>
    </source>
</evidence>